<name>A0A1M4WDE8_9FLAO</name>
<evidence type="ECO:0000313" key="2">
    <source>
        <dbReference type="Proteomes" id="UP000184518"/>
    </source>
</evidence>
<dbReference type="RefSeq" id="WP_072953305.1">
    <property type="nucleotide sequence ID" value="NZ_FQUT01000002.1"/>
</dbReference>
<accession>A0A1M4WDE8</accession>
<gene>
    <name evidence="1" type="ORF">SAMN05443633_10220</name>
</gene>
<sequence>MKNLKKISRKEMKKVKGAGGPYYPDDSIYDCRCLLNDVYDVLEQACVDIHGNFYSKVCS</sequence>
<evidence type="ECO:0000313" key="1">
    <source>
        <dbReference type="EMBL" id="SHE79278.1"/>
    </source>
</evidence>
<proteinExistence type="predicted"/>
<dbReference type="EMBL" id="FQUT01000002">
    <property type="protein sequence ID" value="SHE79278.1"/>
    <property type="molecule type" value="Genomic_DNA"/>
</dbReference>
<reference evidence="2" key="1">
    <citation type="submission" date="2016-11" db="EMBL/GenBank/DDBJ databases">
        <authorList>
            <person name="Varghese N."/>
            <person name="Submissions S."/>
        </authorList>
    </citation>
    <scope>NUCLEOTIDE SEQUENCE [LARGE SCALE GENOMIC DNA]</scope>
    <source>
        <strain evidence="2">DSM 27619</strain>
    </source>
</reference>
<dbReference type="STRING" id="1416778.SAMN05443633_10220"/>
<dbReference type="OrthoDB" id="1449208at2"/>
<dbReference type="AlphaFoldDB" id="A0A1M4WDE8"/>
<keyword evidence="2" id="KW-1185">Reference proteome</keyword>
<dbReference type="InterPro" id="IPR058074">
    <property type="entry name" value="Bacteriocin-like"/>
</dbReference>
<protein>
    <submittedName>
        <fullName evidence="1">Uncharacterized protein</fullName>
    </submittedName>
</protein>
<dbReference type="Proteomes" id="UP000184518">
    <property type="component" value="Unassembled WGS sequence"/>
</dbReference>
<organism evidence="1 2">
    <name type="scientific">Chryseobacterium arachidis</name>
    <dbReference type="NCBI Taxonomy" id="1416778"/>
    <lineage>
        <taxon>Bacteria</taxon>
        <taxon>Pseudomonadati</taxon>
        <taxon>Bacteroidota</taxon>
        <taxon>Flavobacteriia</taxon>
        <taxon>Flavobacteriales</taxon>
        <taxon>Weeksellaceae</taxon>
        <taxon>Chryseobacterium group</taxon>
        <taxon>Chryseobacterium</taxon>
    </lineage>
</organism>
<dbReference type="NCBIfam" id="NF047798">
    <property type="entry name" value="leader_Chryseo"/>
    <property type="match status" value="1"/>
</dbReference>